<dbReference type="AlphaFoldDB" id="A0A928ZWP8"/>
<accession>A0A928ZWP8</accession>
<keyword evidence="3" id="KW-1185">Reference proteome</keyword>
<reference evidence="2" key="1">
    <citation type="submission" date="2020-10" db="EMBL/GenBank/DDBJ databases">
        <authorList>
            <person name="Castelo-Branco R."/>
            <person name="Eusebio N."/>
            <person name="Adriana R."/>
            <person name="Vieira A."/>
            <person name="Brugerolle De Fraissinette N."/>
            <person name="Rezende De Castro R."/>
            <person name="Schneider M.P."/>
            <person name="Vasconcelos V."/>
            <person name="Leao P.N."/>
        </authorList>
    </citation>
    <scope>NUCLEOTIDE SEQUENCE</scope>
    <source>
        <strain evidence="2">LEGE 11479</strain>
    </source>
</reference>
<name>A0A928ZWP8_LEPEC</name>
<dbReference type="Pfam" id="PF14332">
    <property type="entry name" value="DUF4388"/>
    <property type="match status" value="1"/>
</dbReference>
<proteinExistence type="predicted"/>
<protein>
    <submittedName>
        <fullName evidence="2">DUF4388 domain-containing protein</fullName>
    </submittedName>
</protein>
<dbReference type="InterPro" id="IPR025497">
    <property type="entry name" value="PatA-like_N"/>
</dbReference>
<evidence type="ECO:0000313" key="3">
    <source>
        <dbReference type="Proteomes" id="UP000615026"/>
    </source>
</evidence>
<sequence length="283" mass="31836">MSVSGYFSDCSLPEVFQLLQDGKRTGLLSIQGLALPGEVQPKYYFIWLYRGRVVTLTKRLDSRGLAALISHRRYLSATMVERLIRRCPTDEPLGRFLRSQGVLSNKQLQILFATQVMGQICELFRVPDAYFAFDPDAPLPKVEMTGLSVVATEVILPGLRILKDWAAFQDKLPHPQSALVSLIRGQPNVRINQAEWGVWRLIDERTSLSQIATRLGMPIEVVQRIAFRLIFVGLAEEVPMMLSEPALDTSESPFPMDVAEGDQLSPSFFRNLIGFLRQVPKSS</sequence>
<evidence type="ECO:0000259" key="1">
    <source>
        <dbReference type="Pfam" id="PF14332"/>
    </source>
</evidence>
<evidence type="ECO:0000313" key="2">
    <source>
        <dbReference type="EMBL" id="MBE9068823.1"/>
    </source>
</evidence>
<feature type="domain" description="PatA-like N-terminal" evidence="1">
    <location>
        <begin position="4"/>
        <end position="166"/>
    </location>
</feature>
<dbReference type="RefSeq" id="WP_193994754.1">
    <property type="nucleotide sequence ID" value="NZ_JADEXP010000205.1"/>
</dbReference>
<dbReference type="EMBL" id="JADEXP010000205">
    <property type="protein sequence ID" value="MBE9068823.1"/>
    <property type="molecule type" value="Genomic_DNA"/>
</dbReference>
<gene>
    <name evidence="2" type="ORF">IQ260_19450</name>
</gene>
<comment type="caution">
    <text evidence="2">The sequence shown here is derived from an EMBL/GenBank/DDBJ whole genome shotgun (WGS) entry which is preliminary data.</text>
</comment>
<organism evidence="2 3">
    <name type="scientific">Leptolyngbya cf. ectocarpi LEGE 11479</name>
    <dbReference type="NCBI Taxonomy" id="1828722"/>
    <lineage>
        <taxon>Bacteria</taxon>
        <taxon>Bacillati</taxon>
        <taxon>Cyanobacteriota</taxon>
        <taxon>Cyanophyceae</taxon>
        <taxon>Leptolyngbyales</taxon>
        <taxon>Leptolyngbyaceae</taxon>
        <taxon>Leptolyngbya group</taxon>
        <taxon>Leptolyngbya</taxon>
    </lineage>
</organism>
<dbReference type="Proteomes" id="UP000615026">
    <property type="component" value="Unassembled WGS sequence"/>
</dbReference>